<feature type="domain" description="PAC" evidence="12">
    <location>
        <begin position="241"/>
        <end position="293"/>
    </location>
</feature>
<dbReference type="CDD" id="cd00130">
    <property type="entry name" value="PAS"/>
    <property type="match status" value="2"/>
</dbReference>
<dbReference type="SMART" id="SM00091">
    <property type="entry name" value="PAS"/>
    <property type="match status" value="2"/>
</dbReference>
<evidence type="ECO:0000256" key="2">
    <source>
        <dbReference type="ARBA" id="ARBA00012438"/>
    </source>
</evidence>
<feature type="coiled-coil region" evidence="9">
    <location>
        <begin position="288"/>
        <end position="364"/>
    </location>
</feature>
<evidence type="ECO:0000256" key="6">
    <source>
        <dbReference type="ARBA" id="ARBA00022777"/>
    </source>
</evidence>
<dbReference type="CDD" id="cd00082">
    <property type="entry name" value="HisKA"/>
    <property type="match status" value="1"/>
</dbReference>
<dbReference type="InterPro" id="IPR000700">
    <property type="entry name" value="PAS-assoc_C"/>
</dbReference>
<evidence type="ECO:0000313" key="14">
    <source>
        <dbReference type="Proteomes" id="UP000621799"/>
    </source>
</evidence>
<keyword evidence="6" id="KW-0418">Kinase</keyword>
<dbReference type="SUPFAM" id="SSF55785">
    <property type="entry name" value="PYP-like sensor domain (PAS domain)"/>
    <property type="match status" value="2"/>
</dbReference>
<dbReference type="SUPFAM" id="SSF55874">
    <property type="entry name" value="ATPase domain of HSP90 chaperone/DNA topoisomerase II/histidine kinase"/>
    <property type="match status" value="1"/>
</dbReference>
<feature type="domain" description="PAS" evidence="11">
    <location>
        <begin position="166"/>
        <end position="239"/>
    </location>
</feature>
<evidence type="ECO:0000256" key="4">
    <source>
        <dbReference type="ARBA" id="ARBA00022679"/>
    </source>
</evidence>
<evidence type="ECO:0000256" key="7">
    <source>
        <dbReference type="ARBA" id="ARBA00022840"/>
    </source>
</evidence>
<dbReference type="RefSeq" id="WP_264322793.1">
    <property type="nucleotide sequence ID" value="NZ_JADEXN010000402.1"/>
</dbReference>
<dbReference type="Pfam" id="PF08447">
    <property type="entry name" value="PAS_3"/>
    <property type="match status" value="1"/>
</dbReference>
<keyword evidence="4" id="KW-0808">Transferase</keyword>
<dbReference type="EMBL" id="JADEXN010000402">
    <property type="protein sequence ID" value="MBE9042642.1"/>
    <property type="molecule type" value="Genomic_DNA"/>
</dbReference>
<keyword evidence="14" id="KW-1185">Reference proteome</keyword>
<keyword evidence="8" id="KW-0902">Two-component regulatory system</keyword>
<evidence type="ECO:0000256" key="8">
    <source>
        <dbReference type="ARBA" id="ARBA00023012"/>
    </source>
</evidence>
<name>A0A928VYR1_9CYAN</name>
<dbReference type="InterPro" id="IPR035965">
    <property type="entry name" value="PAS-like_dom_sf"/>
</dbReference>
<dbReference type="InterPro" id="IPR036890">
    <property type="entry name" value="HATPase_C_sf"/>
</dbReference>
<dbReference type="PROSITE" id="PS50113">
    <property type="entry name" value="PAC"/>
    <property type="match status" value="1"/>
</dbReference>
<dbReference type="Gene3D" id="3.30.565.10">
    <property type="entry name" value="Histidine kinase-like ATPase, C-terminal domain"/>
    <property type="match status" value="1"/>
</dbReference>
<evidence type="ECO:0000256" key="9">
    <source>
        <dbReference type="SAM" id="Coils"/>
    </source>
</evidence>
<dbReference type="NCBIfam" id="TIGR00229">
    <property type="entry name" value="sensory_box"/>
    <property type="match status" value="2"/>
</dbReference>
<dbReference type="Proteomes" id="UP000621799">
    <property type="component" value="Unassembled WGS sequence"/>
</dbReference>
<proteinExistence type="predicted"/>
<dbReference type="PRINTS" id="PR00344">
    <property type="entry name" value="BCTRLSENSOR"/>
</dbReference>
<evidence type="ECO:0000259" key="12">
    <source>
        <dbReference type="PROSITE" id="PS50113"/>
    </source>
</evidence>
<feature type="domain" description="Histidine kinase" evidence="10">
    <location>
        <begin position="373"/>
        <end position="624"/>
    </location>
</feature>
<comment type="catalytic activity">
    <reaction evidence="1">
        <text>ATP + protein L-histidine = ADP + protein N-phospho-L-histidine.</text>
        <dbReference type="EC" id="2.7.13.3"/>
    </reaction>
</comment>
<dbReference type="GO" id="GO:0005524">
    <property type="term" value="F:ATP binding"/>
    <property type="evidence" value="ECO:0007669"/>
    <property type="project" value="UniProtKB-KW"/>
</dbReference>
<keyword evidence="3" id="KW-0597">Phosphoprotein</keyword>
<dbReference type="SMART" id="SM00387">
    <property type="entry name" value="HATPase_c"/>
    <property type="match status" value="1"/>
</dbReference>
<dbReference type="InterPro" id="IPR003594">
    <property type="entry name" value="HATPase_dom"/>
</dbReference>
<reference evidence="13" key="1">
    <citation type="submission" date="2020-10" db="EMBL/GenBank/DDBJ databases">
        <authorList>
            <person name="Castelo-Branco R."/>
            <person name="Eusebio N."/>
            <person name="Adriana R."/>
            <person name="Vieira A."/>
            <person name="Brugerolle De Fraissinette N."/>
            <person name="Rezende De Castro R."/>
            <person name="Schneider M.P."/>
            <person name="Vasconcelos V."/>
            <person name="Leao P.N."/>
        </authorList>
    </citation>
    <scope>NUCLEOTIDE SEQUENCE</scope>
    <source>
        <strain evidence="13">LEGE 11467</strain>
    </source>
</reference>
<dbReference type="EC" id="2.7.13.3" evidence="2"/>
<protein>
    <recommendedName>
        <fullName evidence="2">histidine kinase</fullName>
        <ecNumber evidence="2">2.7.13.3</ecNumber>
    </recommendedName>
</protein>
<keyword evidence="7" id="KW-0067">ATP-binding</keyword>
<dbReference type="InterPro" id="IPR001610">
    <property type="entry name" value="PAC"/>
</dbReference>
<dbReference type="PANTHER" id="PTHR43065:SF10">
    <property type="entry name" value="PEROXIDE STRESS-ACTIVATED HISTIDINE KINASE MAK3"/>
    <property type="match status" value="1"/>
</dbReference>
<dbReference type="SUPFAM" id="SSF47384">
    <property type="entry name" value="Homodimeric domain of signal transducing histidine kinase"/>
    <property type="match status" value="1"/>
</dbReference>
<evidence type="ECO:0000256" key="3">
    <source>
        <dbReference type="ARBA" id="ARBA00022553"/>
    </source>
</evidence>
<dbReference type="GO" id="GO:0000155">
    <property type="term" value="F:phosphorelay sensor kinase activity"/>
    <property type="evidence" value="ECO:0007669"/>
    <property type="project" value="InterPro"/>
</dbReference>
<dbReference type="SMART" id="SM00086">
    <property type="entry name" value="PAC"/>
    <property type="match status" value="2"/>
</dbReference>
<gene>
    <name evidence="13" type="ORF">IQ235_17925</name>
</gene>
<sequence>MNTNGNIAKIRFASQKKNDRCIKKAKIRWLETLPPTTSAPQKLLDLSLEMLCTIGLDGNFKQIAPMWTECLGWSIEDLQSQPYFSWIHPEDRAATRECLWTLLEGDLETVTYKNRFLSRNRIYRWLRWQVTFCRDRRLFYVNVQDLGERPGCTVARPQPHSNFNSPEEHFRLLVEGVKDYAIYMLDRHGRIVSWNQGATRINGWSEREILGESIDRFFPPEQVATGTPVSLLDRAILNGRVEYENWRMRRDGSRFWAHVTISSLRNESGELRGFATVTRDITERKQSSEALQTAHDELEKRVEERTTELKDANAKLQEEVQIRKRTATALRQSKNSLKQQARTLEKALRKLQTTQAQLIHTEKMLSLGQLVAGVAHEINNPVNFIHGNLSYLDEYARELIDSIDLYRQHGDCLAPEIQDRLQELDLDFIRQDIPKILSSMKVGTQRITHIVRSLRNFSRYDESQLKKVDLHEGIESALSLLSYQLNNAGNRIQVVKEYDELPLVECYASQLNQVFMNVFANAIDAFPIGSEGIEGVGKAIVCIQTQVKEKTVAIHISDNGIGMSEEVRTRTFDPFFTTKPIGQGTGLGLSIGYDIVVNQHGGTFNCISTPGQGTTFSIEIPVEAIDRGV</sequence>
<evidence type="ECO:0000259" key="11">
    <source>
        <dbReference type="PROSITE" id="PS50112"/>
    </source>
</evidence>
<dbReference type="InterPro" id="IPR004358">
    <property type="entry name" value="Sig_transdc_His_kin-like_C"/>
</dbReference>
<evidence type="ECO:0000256" key="5">
    <source>
        <dbReference type="ARBA" id="ARBA00022741"/>
    </source>
</evidence>
<evidence type="ECO:0000256" key="1">
    <source>
        <dbReference type="ARBA" id="ARBA00000085"/>
    </source>
</evidence>
<feature type="domain" description="PAS" evidence="11">
    <location>
        <begin position="57"/>
        <end position="106"/>
    </location>
</feature>
<evidence type="ECO:0000313" key="13">
    <source>
        <dbReference type="EMBL" id="MBE9042642.1"/>
    </source>
</evidence>
<dbReference type="Pfam" id="PF13426">
    <property type="entry name" value="PAS_9"/>
    <property type="match status" value="1"/>
</dbReference>
<dbReference type="PANTHER" id="PTHR43065">
    <property type="entry name" value="SENSOR HISTIDINE KINASE"/>
    <property type="match status" value="1"/>
</dbReference>
<dbReference type="AlphaFoldDB" id="A0A928VYR1"/>
<dbReference type="Gene3D" id="1.10.287.130">
    <property type="match status" value="1"/>
</dbReference>
<comment type="caution">
    <text evidence="13">The sequence shown here is derived from an EMBL/GenBank/DDBJ whole genome shotgun (WGS) entry which is preliminary data.</text>
</comment>
<dbReference type="PROSITE" id="PS50109">
    <property type="entry name" value="HIS_KIN"/>
    <property type="match status" value="1"/>
</dbReference>
<dbReference type="PROSITE" id="PS50112">
    <property type="entry name" value="PAS"/>
    <property type="match status" value="2"/>
</dbReference>
<evidence type="ECO:0000259" key="10">
    <source>
        <dbReference type="PROSITE" id="PS50109"/>
    </source>
</evidence>
<dbReference type="SMART" id="SM00388">
    <property type="entry name" value="HisKA"/>
    <property type="match status" value="1"/>
</dbReference>
<dbReference type="InterPro" id="IPR013655">
    <property type="entry name" value="PAS_fold_3"/>
</dbReference>
<organism evidence="13 14">
    <name type="scientific">Zarconia navalis LEGE 11467</name>
    <dbReference type="NCBI Taxonomy" id="1828826"/>
    <lineage>
        <taxon>Bacteria</taxon>
        <taxon>Bacillati</taxon>
        <taxon>Cyanobacteriota</taxon>
        <taxon>Cyanophyceae</taxon>
        <taxon>Oscillatoriophycideae</taxon>
        <taxon>Oscillatoriales</taxon>
        <taxon>Oscillatoriales incertae sedis</taxon>
        <taxon>Zarconia</taxon>
        <taxon>Zarconia navalis</taxon>
    </lineage>
</organism>
<keyword evidence="5" id="KW-0547">Nucleotide-binding</keyword>
<dbReference type="InterPro" id="IPR003661">
    <property type="entry name" value="HisK_dim/P_dom"/>
</dbReference>
<keyword evidence="9" id="KW-0175">Coiled coil</keyword>
<dbReference type="Gene3D" id="3.30.450.20">
    <property type="entry name" value="PAS domain"/>
    <property type="match status" value="2"/>
</dbReference>
<dbReference type="Pfam" id="PF02518">
    <property type="entry name" value="HATPase_c"/>
    <property type="match status" value="1"/>
</dbReference>
<dbReference type="InterPro" id="IPR000014">
    <property type="entry name" value="PAS"/>
</dbReference>
<dbReference type="InterPro" id="IPR036097">
    <property type="entry name" value="HisK_dim/P_sf"/>
</dbReference>
<dbReference type="InterPro" id="IPR005467">
    <property type="entry name" value="His_kinase_dom"/>
</dbReference>
<accession>A0A928VYR1</accession>